<reference evidence="1" key="2">
    <citation type="submission" date="2013-04" db="UniProtKB">
        <authorList>
            <consortium name="EnsemblPlants"/>
        </authorList>
    </citation>
    <scope>IDENTIFICATION</scope>
</reference>
<dbReference type="Gramene" id="OB08G18620.1">
    <property type="protein sequence ID" value="OB08G18620.1"/>
    <property type="gene ID" value="OB08G18620"/>
</dbReference>
<dbReference type="Proteomes" id="UP000006038">
    <property type="component" value="Chromosome 8"/>
</dbReference>
<name>J3MRY3_ORYBR</name>
<dbReference type="AlphaFoldDB" id="J3MRY3"/>
<accession>J3MRY3</accession>
<proteinExistence type="predicted"/>
<dbReference type="EnsemblPlants" id="OB08G18620.1">
    <property type="protein sequence ID" value="OB08G18620.1"/>
    <property type="gene ID" value="OB08G18620"/>
</dbReference>
<evidence type="ECO:0000313" key="2">
    <source>
        <dbReference type="Proteomes" id="UP000006038"/>
    </source>
</evidence>
<protein>
    <submittedName>
        <fullName evidence="1">Uncharacterized protein</fullName>
    </submittedName>
</protein>
<evidence type="ECO:0000313" key="1">
    <source>
        <dbReference type="EnsemblPlants" id="OB08G18620.1"/>
    </source>
</evidence>
<reference evidence="1" key="1">
    <citation type="journal article" date="2013" name="Nat. Commun.">
        <title>Whole-genome sequencing of Oryza brachyantha reveals mechanisms underlying Oryza genome evolution.</title>
        <authorList>
            <person name="Chen J."/>
            <person name="Huang Q."/>
            <person name="Gao D."/>
            <person name="Wang J."/>
            <person name="Lang Y."/>
            <person name="Liu T."/>
            <person name="Li B."/>
            <person name="Bai Z."/>
            <person name="Luis Goicoechea J."/>
            <person name="Liang C."/>
            <person name="Chen C."/>
            <person name="Zhang W."/>
            <person name="Sun S."/>
            <person name="Liao Y."/>
            <person name="Zhang X."/>
            <person name="Yang L."/>
            <person name="Song C."/>
            <person name="Wang M."/>
            <person name="Shi J."/>
            <person name="Liu G."/>
            <person name="Liu J."/>
            <person name="Zhou H."/>
            <person name="Zhou W."/>
            <person name="Yu Q."/>
            <person name="An N."/>
            <person name="Chen Y."/>
            <person name="Cai Q."/>
            <person name="Wang B."/>
            <person name="Liu B."/>
            <person name="Min J."/>
            <person name="Huang Y."/>
            <person name="Wu H."/>
            <person name="Li Z."/>
            <person name="Zhang Y."/>
            <person name="Yin Y."/>
            <person name="Song W."/>
            <person name="Jiang J."/>
            <person name="Jackson S.A."/>
            <person name="Wing R.A."/>
            <person name="Wang J."/>
            <person name="Chen M."/>
        </authorList>
    </citation>
    <scope>NUCLEOTIDE SEQUENCE [LARGE SCALE GENOMIC DNA]</scope>
    <source>
        <strain evidence="1">cv. IRGC 101232</strain>
    </source>
</reference>
<organism evidence="1">
    <name type="scientific">Oryza brachyantha</name>
    <name type="common">malo sina</name>
    <dbReference type="NCBI Taxonomy" id="4533"/>
    <lineage>
        <taxon>Eukaryota</taxon>
        <taxon>Viridiplantae</taxon>
        <taxon>Streptophyta</taxon>
        <taxon>Embryophyta</taxon>
        <taxon>Tracheophyta</taxon>
        <taxon>Spermatophyta</taxon>
        <taxon>Magnoliopsida</taxon>
        <taxon>Liliopsida</taxon>
        <taxon>Poales</taxon>
        <taxon>Poaceae</taxon>
        <taxon>BOP clade</taxon>
        <taxon>Oryzoideae</taxon>
        <taxon>Oryzeae</taxon>
        <taxon>Oryzinae</taxon>
        <taxon>Oryza</taxon>
    </lineage>
</organism>
<dbReference type="HOGENOM" id="CLU_2910978_0_0_1"/>
<sequence length="62" mass="7349">LLQFFQTVVPKPHPQFPPLPIKLCSPCSVEIKVPFDSKEFHRNFRGFHSYRNFSIKPFESKE</sequence>
<keyword evidence="2" id="KW-1185">Reference proteome</keyword>